<evidence type="ECO:0000256" key="2">
    <source>
        <dbReference type="ARBA" id="ARBA00007825"/>
    </source>
</evidence>
<dbReference type="GO" id="GO:0008199">
    <property type="term" value="F:ferric iron binding"/>
    <property type="evidence" value="ECO:0007669"/>
    <property type="project" value="InterPro"/>
</dbReference>
<dbReference type="Pfam" id="PF04444">
    <property type="entry name" value="Dioxygenase_N"/>
    <property type="match status" value="1"/>
</dbReference>
<evidence type="ECO:0000313" key="9">
    <source>
        <dbReference type="Proteomes" id="UP000053095"/>
    </source>
</evidence>
<dbReference type="SMART" id="SM00046">
    <property type="entry name" value="DAGKc"/>
    <property type="match status" value="1"/>
</dbReference>
<reference evidence="9" key="1">
    <citation type="journal article" date="2015" name="Genome Announc.">
        <title>Draft genome sequence of Talaromyces cellulolyticus strain Y-94, a source of lignocellulosic biomass-degrading enzymes.</title>
        <authorList>
            <person name="Fujii T."/>
            <person name="Koike H."/>
            <person name="Sawayama S."/>
            <person name="Yano S."/>
            <person name="Inoue H."/>
        </authorList>
    </citation>
    <scope>NUCLEOTIDE SEQUENCE [LARGE SCALE GENOMIC DNA]</scope>
    <source>
        <strain evidence="9">Y-94</strain>
    </source>
</reference>
<evidence type="ECO:0000256" key="1">
    <source>
        <dbReference type="ARBA" id="ARBA00001965"/>
    </source>
</evidence>
<dbReference type="GO" id="GO:0009712">
    <property type="term" value="P:catechol-containing compound metabolic process"/>
    <property type="evidence" value="ECO:0007669"/>
    <property type="project" value="InterPro"/>
</dbReference>
<name>A0A510NWJ0_TALPI</name>
<accession>A0A510NWJ0</accession>
<evidence type="ECO:0000256" key="3">
    <source>
        <dbReference type="ARBA" id="ARBA00022723"/>
    </source>
</evidence>
<dbReference type="PANTHER" id="PTHR33711">
    <property type="entry name" value="DIOXYGENASE, PUTATIVE (AFU_ORTHOLOGUE AFUA_2G02910)-RELATED"/>
    <property type="match status" value="1"/>
</dbReference>
<dbReference type="GO" id="GO:0018576">
    <property type="term" value="F:catechol 1,2-dioxygenase activity"/>
    <property type="evidence" value="ECO:0007669"/>
    <property type="project" value="InterPro"/>
</dbReference>
<keyword evidence="4" id="KW-0223">Dioxygenase</keyword>
<evidence type="ECO:0000256" key="5">
    <source>
        <dbReference type="ARBA" id="ARBA00023002"/>
    </source>
</evidence>
<dbReference type="Gene3D" id="2.60.200.40">
    <property type="match status" value="1"/>
</dbReference>
<dbReference type="InterPro" id="IPR017438">
    <property type="entry name" value="ATP-NAD_kinase_N"/>
</dbReference>
<dbReference type="CDD" id="cd03461">
    <property type="entry name" value="1_2-HQD"/>
    <property type="match status" value="1"/>
</dbReference>
<dbReference type="EMBL" id="DF933814">
    <property type="protein sequence ID" value="GAM36629.1"/>
    <property type="molecule type" value="Genomic_DNA"/>
</dbReference>
<dbReference type="Gene3D" id="3.40.50.10330">
    <property type="entry name" value="Probable inorganic polyphosphate/atp-NAD kinase, domain 1"/>
    <property type="match status" value="1"/>
</dbReference>
<keyword evidence="3" id="KW-0479">Metal-binding</keyword>
<dbReference type="GO" id="GO:0016301">
    <property type="term" value="F:kinase activity"/>
    <property type="evidence" value="ECO:0007669"/>
    <property type="project" value="InterPro"/>
</dbReference>
<dbReference type="InterPro" id="IPR050770">
    <property type="entry name" value="Intradiol_RC_Dioxygenase"/>
</dbReference>
<evidence type="ECO:0000256" key="4">
    <source>
        <dbReference type="ARBA" id="ARBA00022964"/>
    </source>
</evidence>
<dbReference type="InterPro" id="IPR016064">
    <property type="entry name" value="NAD/diacylglycerol_kinase_sf"/>
</dbReference>
<dbReference type="InterPro" id="IPR007535">
    <property type="entry name" value="Catechol_dOase_N"/>
</dbReference>
<comment type="similarity">
    <text evidence="2">Belongs to the intradiol ring-cleavage dioxygenase family.</text>
</comment>
<dbReference type="Gene3D" id="2.60.130.10">
    <property type="entry name" value="Aromatic compound dioxygenase"/>
    <property type="match status" value="1"/>
</dbReference>
<evidence type="ECO:0000256" key="6">
    <source>
        <dbReference type="ARBA" id="ARBA00023004"/>
    </source>
</evidence>
<keyword evidence="9" id="KW-1185">Reference proteome</keyword>
<keyword evidence="6" id="KW-0408">Iron</keyword>
<evidence type="ECO:0000313" key="8">
    <source>
        <dbReference type="EMBL" id="GAM36629.1"/>
    </source>
</evidence>
<dbReference type="InterPro" id="IPR001206">
    <property type="entry name" value="Diacylglycerol_kinase_cat_dom"/>
</dbReference>
<proteinExistence type="inferred from homology"/>
<dbReference type="SUPFAM" id="SSF49482">
    <property type="entry name" value="Aromatic compound dioxygenase"/>
    <property type="match status" value="1"/>
</dbReference>
<dbReference type="PANTHER" id="PTHR33711:SF7">
    <property type="entry name" value="INTRADIOL RING-CLEAVAGE DIOXYGENASES DOMAIN-CONTAINING PROTEIN-RELATED"/>
    <property type="match status" value="1"/>
</dbReference>
<feature type="domain" description="DAGKc" evidence="7">
    <location>
        <begin position="343"/>
        <end position="481"/>
    </location>
</feature>
<dbReference type="AlphaFoldDB" id="A0A510NWJ0"/>
<dbReference type="Pfam" id="PF00781">
    <property type="entry name" value="DAGK_cat"/>
    <property type="match status" value="1"/>
</dbReference>
<dbReference type="PROSITE" id="PS50146">
    <property type="entry name" value="DAGK"/>
    <property type="match status" value="1"/>
</dbReference>
<dbReference type="Pfam" id="PF00775">
    <property type="entry name" value="Dioxygenase_C"/>
    <property type="match status" value="1"/>
</dbReference>
<sequence length="725" mass="80427">MDPSPLNIPPLRDLTIENITENVILTNSLTEDARMKYVLERLVTHLHDFARETRLSFDEWMAGIKFLTETGQICSDVRQEFILLSDVLGLSLLVDSIDHPKPANSTEGTVLGPFHTHEAPSMSHGDRMSQDPNGEPLLVACTIKDREGNPISGVKVDIWETDSTGHYDVQYANRPGPDGRCVMHSDGKGEFWFKAIKPVPYPIPHDGPVGKLLKKLHRHPYRPSHMHFMFDKEGYDHLITSLYIRNDPYETSDAVFGVKNSLIVELAKVTFSSTQFIALYDILWAEISNNVISIDFIRHTSKSLMEPRKLSFPIASNGLQNHDGIIAGAFCRTLLARAYREAKSRKRAYVLINPNSGPGSAMRIWKNEVKPIFDAGRMELHVVNLTHGGQATELAEKIDLGKYDTIIACSGDGTLHEIFNGLGNRPDAGYALASMPVSHIPCGSGNAFSCNLYGSHRASVAALAIVKGIVAPIDLVSVTYSERRILSFLSQTVGITAESDLDTEHLRWMGSARFEFGVITRVFKQTCYPCDLALKVEIEDKQGIKAHYRRHASSTEDPGAAIREVAKANLAVGYDLPELKYGTVQDSIPESWKLICEDKMGTFFAGNMAYMSPKVNIFPASNMTDGLIDLITVNGDLSPVTALRVMSQTDSPTFFDNPHVKYRKISAYRITPRNQDDGCISIDGERIPFGPYQAEVHQGLGRVISKSSTYQVEGPANWDKAMIPD</sequence>
<comment type="cofactor">
    <cofactor evidence="1">
        <name>Fe(3+)</name>
        <dbReference type="ChEBI" id="CHEBI:29034"/>
    </cofactor>
</comment>
<organism evidence="8 9">
    <name type="scientific">Talaromyces pinophilus</name>
    <name type="common">Penicillium pinophilum</name>
    <dbReference type="NCBI Taxonomy" id="128442"/>
    <lineage>
        <taxon>Eukaryota</taxon>
        <taxon>Fungi</taxon>
        <taxon>Dikarya</taxon>
        <taxon>Ascomycota</taxon>
        <taxon>Pezizomycotina</taxon>
        <taxon>Eurotiomycetes</taxon>
        <taxon>Eurotiomycetidae</taxon>
        <taxon>Eurotiales</taxon>
        <taxon>Trichocomaceae</taxon>
        <taxon>Talaromyces</taxon>
        <taxon>Talaromyces sect. Talaromyces</taxon>
    </lineage>
</organism>
<evidence type="ECO:0000259" key="7">
    <source>
        <dbReference type="PROSITE" id="PS50146"/>
    </source>
</evidence>
<dbReference type="InterPro" id="IPR000627">
    <property type="entry name" value="Intradiol_dOase_C"/>
</dbReference>
<dbReference type="SUPFAM" id="SSF111331">
    <property type="entry name" value="NAD kinase/diacylglycerol kinase-like"/>
    <property type="match status" value="1"/>
</dbReference>
<dbReference type="InterPro" id="IPR015889">
    <property type="entry name" value="Intradiol_dOase_core"/>
</dbReference>
<dbReference type="InterPro" id="IPR039390">
    <property type="entry name" value="1_2-HQD/HQD"/>
</dbReference>
<protein>
    <recommendedName>
        <fullName evidence="7">DAGKc domain-containing protein</fullName>
    </recommendedName>
</protein>
<keyword evidence="5" id="KW-0560">Oxidoreductase</keyword>
<gene>
    <name evidence="8" type="ORF">TCE0_018r05861</name>
</gene>
<dbReference type="Proteomes" id="UP000053095">
    <property type="component" value="Unassembled WGS sequence"/>
</dbReference>